<evidence type="ECO:0000256" key="1">
    <source>
        <dbReference type="SAM" id="Phobius"/>
    </source>
</evidence>
<keyword evidence="3" id="KW-1185">Reference proteome</keyword>
<sequence length="564" mass="62704">MFGLISGEALVSAPRFRAVTSLPPTESLYDFRTLSKEVLDLGETLDAASTVCYSGMNDWGAIVESITGTPQQILNDDGFSKISAATVNLYPEFTECRPDVPNDDNLVGKRLASDTNGNDVLEAVPDALKIYPYSFSSSLRPISRVVPATNTKYGATTVLEPLLNAYYGGCRVREVNITGIYVEDTCEASKHWSSYGLMVQSPDDIPLCIAGDVCIHNYFNTQWEGIVELTPENRDHVPLYVNSVRSRYGDTVPINTLPGVVVAQILFMGIVSLYEVVSHQQSVLLSQIWAYRCQIGRVQVLYLAQITYHLVYNSDLYLLGLATGTLTGESIANLTLCFFAFSYSFVNLAKARSGEQRLDRRLRLKWEAMQFVITICVGSLLRSIQQTPIIAIITQNAEILLKTSARGAKYCGLHDTCILFTMNTALIVLILSATFALAASIISYADVMVMKDRVRNCIGAPVRRLFRDCDDIAHVTYKGKRCTTVEALLLAGYLYYSEHVYKSSSVMMLLLARVVPTKIIRTFNVLLLRWHMDPKDGTLTQAYSCTWYHASEENHKLHGAMPVT</sequence>
<reference evidence="2 3" key="1">
    <citation type="journal article" date="2006" name="Science">
        <title>Phytophthora genome sequences uncover evolutionary origins and mechanisms of pathogenesis.</title>
        <authorList>
            <person name="Tyler B.M."/>
            <person name="Tripathy S."/>
            <person name="Zhang X."/>
            <person name="Dehal P."/>
            <person name="Jiang R.H."/>
            <person name="Aerts A."/>
            <person name="Arredondo F.D."/>
            <person name="Baxter L."/>
            <person name="Bensasson D."/>
            <person name="Beynon J.L."/>
            <person name="Chapman J."/>
            <person name="Damasceno C.M."/>
            <person name="Dorrance A.E."/>
            <person name="Dou D."/>
            <person name="Dickerman A.W."/>
            <person name="Dubchak I.L."/>
            <person name="Garbelotto M."/>
            <person name="Gijzen M."/>
            <person name="Gordon S.G."/>
            <person name="Govers F."/>
            <person name="Grunwald N.J."/>
            <person name="Huang W."/>
            <person name="Ivors K.L."/>
            <person name="Jones R.W."/>
            <person name="Kamoun S."/>
            <person name="Krampis K."/>
            <person name="Lamour K.H."/>
            <person name="Lee M.K."/>
            <person name="McDonald W.H."/>
            <person name="Medina M."/>
            <person name="Meijer H.J."/>
            <person name="Nordberg E.K."/>
            <person name="Maclean D.J."/>
            <person name="Ospina-Giraldo M.D."/>
            <person name="Morris P.F."/>
            <person name="Phuntumart V."/>
            <person name="Putnam N.H."/>
            <person name="Rash S."/>
            <person name="Rose J.K."/>
            <person name="Sakihama Y."/>
            <person name="Salamov A.A."/>
            <person name="Savidor A."/>
            <person name="Scheuring C.F."/>
            <person name="Smith B.M."/>
            <person name="Sobral B.W."/>
            <person name="Terry A."/>
            <person name="Torto-Alalibo T.A."/>
            <person name="Win J."/>
            <person name="Xu Z."/>
            <person name="Zhang H."/>
            <person name="Grigoriev I.V."/>
            <person name="Rokhsar D.S."/>
            <person name="Boore J.L."/>
        </authorList>
    </citation>
    <scope>NUCLEOTIDE SEQUENCE [LARGE SCALE GENOMIC DNA]</scope>
    <source>
        <strain evidence="2 3">P6497</strain>
    </source>
</reference>
<keyword evidence="1" id="KW-0812">Transmembrane</keyword>
<gene>
    <name evidence="2" type="ORF">PHYSODRAFT_318881</name>
</gene>
<dbReference type="RefSeq" id="XP_009535826.1">
    <property type="nucleotide sequence ID" value="XM_009537531.1"/>
</dbReference>
<dbReference type="InParanoid" id="G5A788"/>
<evidence type="ECO:0000313" key="3">
    <source>
        <dbReference type="Proteomes" id="UP000002640"/>
    </source>
</evidence>
<dbReference type="EMBL" id="JH159160">
    <property type="protein sequence ID" value="EGZ09193.1"/>
    <property type="molecule type" value="Genomic_DNA"/>
</dbReference>
<keyword evidence="1" id="KW-0472">Membrane</keyword>
<accession>G5A788</accession>
<dbReference type="Proteomes" id="UP000002640">
    <property type="component" value="Unassembled WGS sequence"/>
</dbReference>
<protein>
    <recommendedName>
        <fullName evidence="4">Transmembrane protein</fullName>
    </recommendedName>
</protein>
<proteinExistence type="predicted"/>
<dbReference type="KEGG" id="psoj:PHYSODRAFT_318881"/>
<evidence type="ECO:0008006" key="4">
    <source>
        <dbReference type="Google" id="ProtNLM"/>
    </source>
</evidence>
<name>G5A788_PHYSP</name>
<keyword evidence="1" id="KW-1133">Transmembrane helix</keyword>
<dbReference type="GeneID" id="20644266"/>
<evidence type="ECO:0000313" key="2">
    <source>
        <dbReference type="EMBL" id="EGZ09193.1"/>
    </source>
</evidence>
<feature type="transmembrane region" description="Helical" evidence="1">
    <location>
        <begin position="425"/>
        <end position="445"/>
    </location>
</feature>
<organism evidence="2 3">
    <name type="scientific">Phytophthora sojae (strain P6497)</name>
    <name type="common">Soybean stem and root rot agent</name>
    <name type="synonym">Phytophthora megasperma f. sp. glycines</name>
    <dbReference type="NCBI Taxonomy" id="1094619"/>
    <lineage>
        <taxon>Eukaryota</taxon>
        <taxon>Sar</taxon>
        <taxon>Stramenopiles</taxon>
        <taxon>Oomycota</taxon>
        <taxon>Peronosporomycetes</taxon>
        <taxon>Peronosporales</taxon>
        <taxon>Peronosporaceae</taxon>
        <taxon>Phytophthora</taxon>
    </lineage>
</organism>
<dbReference type="AlphaFoldDB" id="G5A788"/>